<sequence>MNTLVCICSFKTGDAIASQDKKHRSGNPQTAKQIAEALGVCAGRLLHRGDEQFPAFEKNKQTT</sequence>
<keyword evidence="2" id="KW-1185">Reference proteome</keyword>
<evidence type="ECO:0000313" key="2">
    <source>
        <dbReference type="Proteomes" id="UP000092698"/>
    </source>
</evidence>
<dbReference type="AlphaFoldDB" id="A0A1C7D7T3"/>
<accession>A0A1C7D7T3</accession>
<dbReference type="STRING" id="645517.A6F65_01227"/>
<dbReference type="EMBL" id="CP016545">
    <property type="protein sequence ID" value="ANU07534.1"/>
    <property type="molecule type" value="Genomic_DNA"/>
</dbReference>
<dbReference type="Proteomes" id="UP000092698">
    <property type="component" value="Chromosome"/>
</dbReference>
<dbReference type="KEGG" id="anh:A6F65_01227"/>
<proteinExistence type="predicted"/>
<protein>
    <submittedName>
        <fullName evidence="1">Uncharacterized protein</fullName>
    </submittedName>
</protein>
<reference evidence="1 2" key="1">
    <citation type="submission" date="2016-07" db="EMBL/GenBank/DDBJ databases">
        <title>Complete genome sequence of Altererythrobacter namhicola JCM 16345T, containing esterase-encoding genes.</title>
        <authorList>
            <person name="Cheng H."/>
            <person name="Wu Y.-H."/>
            <person name="Jian S.-L."/>
            <person name="Huo Y.-Y."/>
            <person name="Wang C.-S."/>
            <person name="Xu X.-W."/>
        </authorList>
    </citation>
    <scope>NUCLEOTIDE SEQUENCE [LARGE SCALE GENOMIC DNA]</scope>
    <source>
        <strain evidence="1 2">JCM 16345</strain>
    </source>
</reference>
<evidence type="ECO:0000313" key="1">
    <source>
        <dbReference type="EMBL" id="ANU07534.1"/>
    </source>
</evidence>
<organism evidence="1 2">
    <name type="scientific">Paraurantiacibacter namhicola</name>
    <dbReference type="NCBI Taxonomy" id="645517"/>
    <lineage>
        <taxon>Bacteria</taxon>
        <taxon>Pseudomonadati</taxon>
        <taxon>Pseudomonadota</taxon>
        <taxon>Alphaproteobacteria</taxon>
        <taxon>Sphingomonadales</taxon>
        <taxon>Erythrobacteraceae</taxon>
        <taxon>Paraurantiacibacter</taxon>
    </lineage>
</organism>
<gene>
    <name evidence="1" type="ORF">A6F65_01227</name>
</gene>
<dbReference type="RefSeq" id="WP_205631907.1">
    <property type="nucleotide sequence ID" value="NZ_CP016545.1"/>
</dbReference>
<name>A0A1C7D7T3_9SPHN</name>